<evidence type="ECO:0000313" key="2">
    <source>
        <dbReference type="EMBL" id="KAK1751356.1"/>
    </source>
</evidence>
<dbReference type="AlphaFoldDB" id="A0AAJ0B8I7"/>
<proteinExistence type="predicted"/>
<gene>
    <name evidence="2" type="ORF">QBC47DRAFT_81077</name>
</gene>
<keyword evidence="3" id="KW-1185">Reference proteome</keyword>
<feature type="domain" description="Heterokaryon incompatibility" evidence="1">
    <location>
        <begin position="241"/>
        <end position="398"/>
    </location>
</feature>
<name>A0AAJ0B8I7_9PEZI</name>
<evidence type="ECO:0000313" key="3">
    <source>
        <dbReference type="Proteomes" id="UP001239445"/>
    </source>
</evidence>
<dbReference type="PANTHER" id="PTHR33112">
    <property type="entry name" value="DOMAIN PROTEIN, PUTATIVE-RELATED"/>
    <property type="match status" value="1"/>
</dbReference>
<comment type="caution">
    <text evidence="2">The sequence shown here is derived from an EMBL/GenBank/DDBJ whole genome shotgun (WGS) entry which is preliminary data.</text>
</comment>
<evidence type="ECO:0000259" key="1">
    <source>
        <dbReference type="Pfam" id="PF06985"/>
    </source>
</evidence>
<accession>A0AAJ0B8I7</accession>
<protein>
    <submittedName>
        <fullName evidence="2">Heterokaryon incompatibility protein-domain-containing protein</fullName>
    </submittedName>
</protein>
<organism evidence="2 3">
    <name type="scientific">Echria macrotheca</name>
    <dbReference type="NCBI Taxonomy" id="438768"/>
    <lineage>
        <taxon>Eukaryota</taxon>
        <taxon>Fungi</taxon>
        <taxon>Dikarya</taxon>
        <taxon>Ascomycota</taxon>
        <taxon>Pezizomycotina</taxon>
        <taxon>Sordariomycetes</taxon>
        <taxon>Sordariomycetidae</taxon>
        <taxon>Sordariales</taxon>
        <taxon>Schizotheciaceae</taxon>
        <taxon>Echria</taxon>
    </lineage>
</organism>
<dbReference type="Proteomes" id="UP001239445">
    <property type="component" value="Unassembled WGS sequence"/>
</dbReference>
<reference evidence="2" key="1">
    <citation type="submission" date="2023-06" db="EMBL/GenBank/DDBJ databases">
        <title>Genome-scale phylogeny and comparative genomics of the fungal order Sordariales.</title>
        <authorList>
            <consortium name="Lawrence Berkeley National Laboratory"/>
            <person name="Hensen N."/>
            <person name="Bonometti L."/>
            <person name="Westerberg I."/>
            <person name="Brannstrom I.O."/>
            <person name="Guillou S."/>
            <person name="Cros-Aarteil S."/>
            <person name="Calhoun S."/>
            <person name="Haridas S."/>
            <person name="Kuo A."/>
            <person name="Mondo S."/>
            <person name="Pangilinan J."/>
            <person name="Riley R."/>
            <person name="Labutti K."/>
            <person name="Andreopoulos B."/>
            <person name="Lipzen A."/>
            <person name="Chen C."/>
            <person name="Yanf M."/>
            <person name="Daum C."/>
            <person name="Ng V."/>
            <person name="Clum A."/>
            <person name="Steindorff A."/>
            <person name="Ohm R."/>
            <person name="Martin F."/>
            <person name="Silar P."/>
            <person name="Natvig D."/>
            <person name="Lalanne C."/>
            <person name="Gautier V."/>
            <person name="Ament-Velasquez S.L."/>
            <person name="Kruys A."/>
            <person name="Hutchinson M.I."/>
            <person name="Powell A.J."/>
            <person name="Barry K."/>
            <person name="Miller A.N."/>
            <person name="Grigoriev I.V."/>
            <person name="Debuchy R."/>
            <person name="Gladieux P."/>
            <person name="Thoren M.H."/>
            <person name="Johannesson H."/>
        </authorList>
    </citation>
    <scope>NUCLEOTIDE SEQUENCE</scope>
    <source>
        <strain evidence="2">PSN4</strain>
    </source>
</reference>
<sequence length="745" mass="83069">MSPSCSDGGNVLEGQITYHPLTSSPGVSICFEDSVCGSCQSLVDAIVAKLAATSSPDETDKVEDRRREWPHHDGSVPALLISAGKCNLCRIISKELGRNDSCCENYTVEVPQDKPNGTSFRVIPKTLPHQLSPAIERWDFRLYQRVESSTACQKDDGHSNNKFLLPGWYKTDRELTFVPGNYPDTPEVARTVQGWMDRCKTSHPSCSRTRVNSPLPKRILDLSAPDGKIHLYESKGETVPYATLSYCWGKSVALKTTASNYSQHLQGIRLDAFPRTLRECIPLCKSLGFRYLWIDALCIIQDDPLDWAQQSAAMTAIYHGGSLNIAVTDSVDCDEGVVRETAEFSAAIGTLRSVQVAGSSSDIEVGDAVNIRVFGLPKPGIHPQNESVLYSRGWVLQESLVSVATLFITHNYLVWECCSERCEEGLEPSEPFAGIHPTRQPTLKASWLVANNAWLNDLDLAGVHDHWGVDMECWVMSRPLRQEWFRIWYYWVAHLSRRRLTFSTDKLPSLAGLASKLATSGHGTYVAGLWKEDLIIGLSWFPQGTLIRHKARAPSWSWASVDGPFGYLWCLMLGTKFQGRRQMKEDLDLHITEDSVTEMYPGSFGEVRGGSIEAIGTVWPSKANQNPSIKKELTFEGVFDGHKVTIGKGTLGQGFFLDEGHEEFDYETASGCRLLWITSIRAEGASSSRCGPFLIFLIIQETGERENEYRRIGAGWVNQSPGKHWQNKPKTLLADNGQRMPIRLV</sequence>
<dbReference type="EMBL" id="MU839842">
    <property type="protein sequence ID" value="KAK1751356.1"/>
    <property type="molecule type" value="Genomic_DNA"/>
</dbReference>
<dbReference type="Pfam" id="PF06985">
    <property type="entry name" value="HET"/>
    <property type="match status" value="1"/>
</dbReference>
<dbReference type="PANTHER" id="PTHR33112:SF9">
    <property type="entry name" value="HETEROKARYON INCOMPATIBILITY DOMAIN-CONTAINING PROTEIN"/>
    <property type="match status" value="1"/>
</dbReference>
<dbReference type="InterPro" id="IPR010730">
    <property type="entry name" value="HET"/>
</dbReference>